<organism evidence="1 2">
    <name type="scientific">Ralstonia nicotianae (strain ATCC BAA-1114 / GMI1000)</name>
    <name type="common">Ralstonia solanacearum</name>
    <dbReference type="NCBI Taxonomy" id="267608"/>
    <lineage>
        <taxon>Bacteria</taxon>
        <taxon>Pseudomonadati</taxon>
        <taxon>Pseudomonadota</taxon>
        <taxon>Betaproteobacteria</taxon>
        <taxon>Burkholderiales</taxon>
        <taxon>Burkholderiaceae</taxon>
        <taxon>Ralstonia</taxon>
        <taxon>Ralstonia solanacearum species complex</taxon>
    </lineage>
</organism>
<evidence type="ECO:0000313" key="2">
    <source>
        <dbReference type="Proteomes" id="UP000001436"/>
    </source>
</evidence>
<protein>
    <submittedName>
        <fullName evidence="1">Class II aldolase/adducin, n-terminal protein</fullName>
    </submittedName>
</protein>
<dbReference type="AlphaFoldDB" id="Q8XZ55"/>
<dbReference type="HOGENOM" id="CLU_1342331_0_0_4"/>
<evidence type="ECO:0000313" key="1">
    <source>
        <dbReference type="EMBL" id="CAD15253.1"/>
    </source>
</evidence>
<keyword evidence="2" id="KW-1185">Reference proteome</keyword>
<dbReference type="EnsemblBacteria" id="CAD15253">
    <property type="protein sequence ID" value="CAD15253"/>
    <property type="gene ID" value="RSc1551"/>
</dbReference>
<dbReference type="STRING" id="267608.RSc1551"/>
<dbReference type="KEGG" id="rso:RSc1551"/>
<dbReference type="EMBL" id="AL646052">
    <property type="protein sequence ID" value="CAD15253.1"/>
    <property type="molecule type" value="Genomic_DNA"/>
</dbReference>
<reference evidence="1 2" key="1">
    <citation type="journal article" date="2002" name="Nature">
        <title>Genome sequence of the plant pathogen Ralstonia solanacearum.</title>
        <authorList>
            <person name="Salanoubat M."/>
            <person name="Genin S."/>
            <person name="Artiguenave F."/>
            <person name="Gouzy J."/>
            <person name="Mangenot S."/>
            <person name="Arlat M."/>
            <person name="Billault A."/>
            <person name="Brottier P."/>
            <person name="Camus J.C."/>
            <person name="Cattolico L."/>
            <person name="Chandler M."/>
            <person name="Choisne N."/>
            <person name="Claudel-Renard C."/>
            <person name="Cunnac S."/>
            <person name="Demange N."/>
            <person name="Gaspin C."/>
            <person name="Lavie M."/>
            <person name="Moisan A."/>
            <person name="Robert C."/>
            <person name="Saurin W."/>
            <person name="Schiex T."/>
            <person name="Siguier P."/>
            <person name="Thebault P."/>
            <person name="Whalen M."/>
            <person name="Wincker P."/>
            <person name="Levy M."/>
            <person name="Weissenbach J."/>
            <person name="Boucher C.A."/>
        </authorList>
    </citation>
    <scope>NUCLEOTIDE SEQUENCE [LARGE SCALE GENOMIC DNA]</scope>
    <source>
        <strain evidence="2">ATCC BAA-1114 / GMI1000</strain>
    </source>
</reference>
<accession>Q8XZ55</accession>
<proteinExistence type="predicted"/>
<sequence>MSNTIPASVLESKRIVGHRTTAPSCALTKLRHEVAVLQAKHDAANRWGMTRLLWEKVVSRMTPDQKQAELDALCKMWEGAKAIEGDVNAWLPEQWDALYGMLHPLYVWWSREDDARFEAWEGPVPQAQAGHEPSSAPWAYSLRESVFDVRREARERYRKEYPRHPALAALEEWRRPISELRLSADLITARSQLRMLEEAEVRSA</sequence>
<dbReference type="eggNOG" id="ENOG5030X10">
    <property type="taxonomic scope" value="Bacteria"/>
</dbReference>
<gene>
    <name evidence="1" type="ordered locus">RSc1551</name>
</gene>
<dbReference type="Proteomes" id="UP000001436">
    <property type="component" value="Chromosome"/>
</dbReference>
<dbReference type="RefSeq" id="WP_011001496.1">
    <property type="nucleotide sequence ID" value="NC_003295.1"/>
</dbReference>
<name>Q8XZ55_RALN1</name>